<evidence type="ECO:0000256" key="1">
    <source>
        <dbReference type="SAM" id="MobiDB-lite"/>
    </source>
</evidence>
<feature type="region of interest" description="Disordered" evidence="1">
    <location>
        <begin position="330"/>
        <end position="436"/>
    </location>
</feature>
<dbReference type="PANTHER" id="PTHR31307:SF37">
    <property type="entry name" value="OS11G0549670 PROTEIN"/>
    <property type="match status" value="1"/>
</dbReference>
<dbReference type="Proteomes" id="UP000095767">
    <property type="component" value="Unassembled WGS sequence"/>
</dbReference>
<dbReference type="PANTHER" id="PTHR31307">
    <property type="entry name" value="TRIHELIX TRANSCRIPTION FACTOR ASIL2"/>
    <property type="match status" value="1"/>
</dbReference>
<dbReference type="Pfam" id="PF13837">
    <property type="entry name" value="Myb_DNA-bind_4"/>
    <property type="match status" value="1"/>
</dbReference>
<proteinExistence type="predicted"/>
<feature type="region of interest" description="Disordered" evidence="1">
    <location>
        <begin position="219"/>
        <end position="254"/>
    </location>
</feature>
<name>A0A1E5VWR8_9POAL</name>
<dbReference type="InterPro" id="IPR044822">
    <property type="entry name" value="Myb_DNA-bind_4"/>
</dbReference>
<feature type="domain" description="Myb/SANT-like DNA-binding" evidence="2">
    <location>
        <begin position="14"/>
        <end position="99"/>
    </location>
</feature>
<evidence type="ECO:0000313" key="3">
    <source>
        <dbReference type="EMBL" id="OEL29556.1"/>
    </source>
</evidence>
<gene>
    <name evidence="3" type="ORF">BAE44_0009428</name>
</gene>
<feature type="compositionally biased region" description="Low complexity" evidence="1">
    <location>
        <begin position="222"/>
        <end position="234"/>
    </location>
</feature>
<accession>A0A1E5VWR8</accession>
<feature type="region of interest" description="Disordered" evidence="1">
    <location>
        <begin position="491"/>
        <end position="523"/>
    </location>
</feature>
<dbReference type="STRING" id="888268.A0A1E5VWR8"/>
<feature type="compositionally biased region" description="Low complexity" evidence="1">
    <location>
        <begin position="351"/>
        <end position="378"/>
    </location>
</feature>
<feature type="compositionally biased region" description="Basic residues" evidence="1">
    <location>
        <begin position="412"/>
        <end position="425"/>
    </location>
</feature>
<dbReference type="GO" id="GO:0005634">
    <property type="term" value="C:nucleus"/>
    <property type="evidence" value="ECO:0007669"/>
    <property type="project" value="TreeGrafter"/>
</dbReference>
<protein>
    <recommendedName>
        <fullName evidence="2">Myb/SANT-like DNA-binding domain-containing protein</fullName>
    </recommendedName>
</protein>
<dbReference type="EMBL" id="LWDX02027333">
    <property type="protein sequence ID" value="OEL29556.1"/>
    <property type="molecule type" value="Genomic_DNA"/>
</dbReference>
<dbReference type="OrthoDB" id="691233at2759"/>
<evidence type="ECO:0000313" key="4">
    <source>
        <dbReference type="Proteomes" id="UP000095767"/>
    </source>
</evidence>
<evidence type="ECO:0000259" key="2">
    <source>
        <dbReference type="Pfam" id="PF13837"/>
    </source>
</evidence>
<keyword evidence="4" id="KW-1185">Reference proteome</keyword>
<sequence>MPSRKSPPECASGNWSDGETSTLIDAWGPAHLRRQPRHLLLKDWRAAASVVNAHRAAAGRRFNRTRAQCQTRIRTLKKRYKEELSRRPPSGWPHLPQLRAFLVDTDGPPPGFPARTPARVKREVKEEEEEVGGGSGCGLAGSWTVVPRRPRNAGAGSTGLCPATVVMNLAAAVTKLAEVYERVDMARIGAEKDKMEMEVQQAMLDAVKMDQLKLETVPAPPTATRSLGSSSSARQARRQPAKISCPTVATHPLPSAAPRATVTTRVPLAKVTSASFARAQAKPSERTPPCRAADARIIHAPTYSVYIHAPDVTTRFRWGRNTTDRSIDRSIAQQHKHHTPLTAAPHPPGLATPRLASLSLSLSLSRPARPPAARMSSSTRRRPLPPPPAWTPEPWSDGETSALLDAWGPSHLRARGGARRPKAGRAPRTVDQCKNRVDYLKKRLRAERARPRGAPPPPPPVSGWLDRLRALLHLAPSAPPGFAHRLGAKVKEEDENGDDKRPSGGAPLPRDWPPVPKRPRTAVSLSPLSAASGEHPEGGGRSCTEVAAALDRLAGTYERVEAAKQREATRLEERRLEAMRDLEIERMRLLVDVAVTASVGVDGAAAAATAGGDF</sequence>
<dbReference type="AlphaFoldDB" id="A0A1E5VWR8"/>
<reference evidence="3 4" key="1">
    <citation type="submission" date="2016-09" db="EMBL/GenBank/DDBJ databases">
        <title>The draft genome of Dichanthelium oligosanthes: A C3 panicoid grass species.</title>
        <authorList>
            <person name="Studer A.J."/>
            <person name="Schnable J.C."/>
            <person name="Brutnell T.P."/>
        </authorList>
    </citation>
    <scope>NUCLEOTIDE SEQUENCE [LARGE SCALE GENOMIC DNA]</scope>
    <source>
        <strain evidence="4">cv. Kellogg 1175</strain>
        <tissue evidence="3">Leaf</tissue>
    </source>
</reference>
<dbReference type="GO" id="GO:0000976">
    <property type="term" value="F:transcription cis-regulatory region binding"/>
    <property type="evidence" value="ECO:0007669"/>
    <property type="project" value="TreeGrafter"/>
</dbReference>
<comment type="caution">
    <text evidence="3">The sequence shown here is derived from an EMBL/GenBank/DDBJ whole genome shotgun (WGS) entry which is preliminary data.</text>
</comment>
<dbReference type="InterPro" id="IPR044823">
    <property type="entry name" value="ASIL1/2-like"/>
</dbReference>
<organism evidence="3 4">
    <name type="scientific">Dichanthelium oligosanthes</name>
    <dbReference type="NCBI Taxonomy" id="888268"/>
    <lineage>
        <taxon>Eukaryota</taxon>
        <taxon>Viridiplantae</taxon>
        <taxon>Streptophyta</taxon>
        <taxon>Embryophyta</taxon>
        <taxon>Tracheophyta</taxon>
        <taxon>Spermatophyta</taxon>
        <taxon>Magnoliopsida</taxon>
        <taxon>Liliopsida</taxon>
        <taxon>Poales</taxon>
        <taxon>Poaceae</taxon>
        <taxon>PACMAD clade</taxon>
        <taxon>Panicoideae</taxon>
        <taxon>Panicodae</taxon>
        <taxon>Paniceae</taxon>
        <taxon>Dichantheliinae</taxon>
        <taxon>Dichanthelium</taxon>
    </lineage>
</organism>